<feature type="transmembrane region" description="Helical" evidence="2">
    <location>
        <begin position="47"/>
        <end position="68"/>
    </location>
</feature>
<evidence type="ECO:0000313" key="3">
    <source>
        <dbReference type="EMBL" id="GIH13254.1"/>
    </source>
</evidence>
<comment type="caution">
    <text evidence="3">The sequence shown here is derived from an EMBL/GenBank/DDBJ whole genome shotgun (WGS) entry which is preliminary data.</text>
</comment>
<proteinExistence type="predicted"/>
<evidence type="ECO:0000256" key="2">
    <source>
        <dbReference type="SAM" id="Phobius"/>
    </source>
</evidence>
<feature type="transmembrane region" description="Helical" evidence="2">
    <location>
        <begin position="277"/>
        <end position="302"/>
    </location>
</feature>
<name>A0A8J3VNI2_9ACTN</name>
<feature type="transmembrane region" description="Helical" evidence="2">
    <location>
        <begin position="102"/>
        <end position="123"/>
    </location>
</feature>
<feature type="transmembrane region" description="Helical" evidence="2">
    <location>
        <begin position="208"/>
        <end position="234"/>
    </location>
</feature>
<feature type="region of interest" description="Disordered" evidence="1">
    <location>
        <begin position="359"/>
        <end position="391"/>
    </location>
</feature>
<feature type="transmembrane region" description="Helical" evidence="2">
    <location>
        <begin position="246"/>
        <end position="265"/>
    </location>
</feature>
<dbReference type="RefSeq" id="WP_203916917.1">
    <property type="nucleotide sequence ID" value="NZ_BONZ01000013.1"/>
</dbReference>
<keyword evidence="2" id="KW-0812">Transmembrane</keyword>
<dbReference type="AlphaFoldDB" id="A0A8J3VNI2"/>
<dbReference type="EMBL" id="BONZ01000013">
    <property type="protein sequence ID" value="GIH13254.1"/>
    <property type="molecule type" value="Genomic_DNA"/>
</dbReference>
<protein>
    <submittedName>
        <fullName evidence="3">Uncharacterized protein</fullName>
    </submittedName>
</protein>
<organism evidence="3 4">
    <name type="scientific">Rugosimonospora africana</name>
    <dbReference type="NCBI Taxonomy" id="556532"/>
    <lineage>
        <taxon>Bacteria</taxon>
        <taxon>Bacillati</taxon>
        <taxon>Actinomycetota</taxon>
        <taxon>Actinomycetes</taxon>
        <taxon>Micromonosporales</taxon>
        <taxon>Micromonosporaceae</taxon>
        <taxon>Rugosimonospora</taxon>
    </lineage>
</organism>
<reference evidence="3" key="1">
    <citation type="submission" date="2021-01" db="EMBL/GenBank/DDBJ databases">
        <title>Whole genome shotgun sequence of Rugosimonospora africana NBRC 104875.</title>
        <authorList>
            <person name="Komaki H."/>
            <person name="Tamura T."/>
        </authorList>
    </citation>
    <scope>NUCLEOTIDE SEQUENCE</scope>
    <source>
        <strain evidence="3">NBRC 104875</strain>
    </source>
</reference>
<accession>A0A8J3VNI2</accession>
<feature type="transmembrane region" description="Helical" evidence="2">
    <location>
        <begin position="143"/>
        <end position="160"/>
    </location>
</feature>
<keyword evidence="4" id="KW-1185">Reference proteome</keyword>
<sequence>MATRGWGGSVALAIGVAAGSAAAQLGLGYGLGILAWTSATDTTGVDTWLASLAWTTWIAATSTVLGAVTADRLSSARTASAPVGRRSTVDDAARSGMIATTAWRLAIALTAALGGLITVPLVAVPARAAHRPDTFSPQTIAGGYAIVGVVVGLLVALAVLSSRAVAANVVSTTAWLWALAVVSALYGAGRHGQTSAQLAVWRFGGKYFMQKIFSLPGAAQMMGAALVIGVLAALPAGRRGDNRVGVAISGATGPLMVAAAYFLAAPKLVGVRADEQLSAYLIAPYAVIAGLAGSVLLSGLIAHREQRRAAEAGVTLPLQPGPPSMGDPVDEGYSQLGDYPIEGVPALVAAPTAELPVAGRSPAWSGETDEVTAQTAGTVTEARPARGKGRR</sequence>
<feature type="transmembrane region" description="Helical" evidence="2">
    <location>
        <begin position="167"/>
        <end position="188"/>
    </location>
</feature>
<keyword evidence="2" id="KW-0472">Membrane</keyword>
<evidence type="ECO:0000256" key="1">
    <source>
        <dbReference type="SAM" id="MobiDB-lite"/>
    </source>
</evidence>
<keyword evidence="2" id="KW-1133">Transmembrane helix</keyword>
<evidence type="ECO:0000313" key="4">
    <source>
        <dbReference type="Proteomes" id="UP000642748"/>
    </source>
</evidence>
<dbReference type="Proteomes" id="UP000642748">
    <property type="component" value="Unassembled WGS sequence"/>
</dbReference>
<gene>
    <name evidence="3" type="ORF">Raf01_14260</name>
</gene>